<gene>
    <name evidence="2" type="ORF">JY572_26425</name>
</gene>
<evidence type="ECO:0000313" key="2">
    <source>
        <dbReference type="EMBL" id="QSQ11910.1"/>
    </source>
</evidence>
<accession>A0ABX7MZN7</accession>
<keyword evidence="3" id="KW-1185">Reference proteome</keyword>
<protein>
    <submittedName>
        <fullName evidence="2">Helix-turn-helix domain-containing protein</fullName>
    </submittedName>
</protein>
<dbReference type="RefSeq" id="WP_206713649.1">
    <property type="nucleotide sequence ID" value="NZ_CP071091.1"/>
</dbReference>
<proteinExistence type="predicted"/>
<organism evidence="2 3">
    <name type="scientific">Myxococcus landrumensis</name>
    <dbReference type="NCBI Taxonomy" id="2813577"/>
    <lineage>
        <taxon>Bacteria</taxon>
        <taxon>Pseudomonadati</taxon>
        <taxon>Myxococcota</taxon>
        <taxon>Myxococcia</taxon>
        <taxon>Myxococcales</taxon>
        <taxon>Cystobacterineae</taxon>
        <taxon>Myxococcaceae</taxon>
        <taxon>Myxococcus</taxon>
    </lineage>
</organism>
<dbReference type="Proteomes" id="UP000663090">
    <property type="component" value="Chromosome"/>
</dbReference>
<feature type="domain" description="Helix-turn-helix" evidence="1">
    <location>
        <begin position="15"/>
        <end position="65"/>
    </location>
</feature>
<dbReference type="InterPro" id="IPR010093">
    <property type="entry name" value="SinI_DNA-bd"/>
</dbReference>
<name>A0ABX7MZN7_9BACT</name>
<dbReference type="Pfam" id="PF12728">
    <property type="entry name" value="HTH_17"/>
    <property type="match status" value="1"/>
</dbReference>
<dbReference type="InterPro" id="IPR041657">
    <property type="entry name" value="HTH_17"/>
</dbReference>
<sequence>MNSCPPYSSLGGPDFLTVEEAAVLLRVNRKTLYEAIRLGQVPGVMRLGRVLRIRRSTLVEWQSGNSGPALGEKS</sequence>
<dbReference type="NCBIfam" id="TIGR01764">
    <property type="entry name" value="excise"/>
    <property type="match status" value="1"/>
</dbReference>
<evidence type="ECO:0000313" key="3">
    <source>
        <dbReference type="Proteomes" id="UP000663090"/>
    </source>
</evidence>
<reference evidence="2 3" key="1">
    <citation type="submission" date="2021-02" db="EMBL/GenBank/DDBJ databases">
        <title>De Novo genome assembly of isolated myxobacteria.</title>
        <authorList>
            <person name="Stevens D.C."/>
        </authorList>
    </citation>
    <scope>NUCLEOTIDE SEQUENCE [LARGE SCALE GENOMIC DNA]</scope>
    <source>
        <strain evidence="2 3">SCHIC003</strain>
    </source>
</reference>
<evidence type="ECO:0000259" key="1">
    <source>
        <dbReference type="Pfam" id="PF12728"/>
    </source>
</evidence>
<dbReference type="EMBL" id="CP071091">
    <property type="protein sequence ID" value="QSQ11910.1"/>
    <property type="molecule type" value="Genomic_DNA"/>
</dbReference>